<gene>
    <name evidence="1" type="ORF">Q5Y73_18940</name>
</gene>
<keyword evidence="2" id="KW-1185">Reference proteome</keyword>
<dbReference type="RefSeq" id="WP_305993487.1">
    <property type="nucleotide sequence ID" value="NZ_JAVAMP010000012.1"/>
</dbReference>
<name>A0ABT9J3J0_9BACL</name>
<accession>A0ABT9J3J0</accession>
<dbReference type="EMBL" id="JAVAMP010000012">
    <property type="protein sequence ID" value="MDP5276176.1"/>
    <property type="molecule type" value="Genomic_DNA"/>
</dbReference>
<comment type="caution">
    <text evidence="1">The sequence shown here is derived from an EMBL/GenBank/DDBJ whole genome shotgun (WGS) entry which is preliminary data.</text>
</comment>
<evidence type="ECO:0000313" key="1">
    <source>
        <dbReference type="EMBL" id="MDP5276176.1"/>
    </source>
</evidence>
<organism evidence="1 2">
    <name type="scientific">Chengkuizengella axinellae</name>
    <dbReference type="NCBI Taxonomy" id="3064388"/>
    <lineage>
        <taxon>Bacteria</taxon>
        <taxon>Bacillati</taxon>
        <taxon>Bacillota</taxon>
        <taxon>Bacilli</taxon>
        <taxon>Bacillales</taxon>
        <taxon>Paenibacillaceae</taxon>
        <taxon>Chengkuizengella</taxon>
    </lineage>
</organism>
<proteinExistence type="predicted"/>
<evidence type="ECO:0000313" key="2">
    <source>
        <dbReference type="Proteomes" id="UP001231941"/>
    </source>
</evidence>
<sequence>MLLESMTPNNEIIVTISNVGCFKGKVVEVTEETFSLANDTVVLASHLPNIKEGRFTFNKKEIYLYRMIS</sequence>
<protein>
    <recommendedName>
        <fullName evidence="3">DUF2187 domain-containing protein</fullName>
    </recommendedName>
</protein>
<reference evidence="1 2" key="1">
    <citation type="submission" date="2023-08" db="EMBL/GenBank/DDBJ databases">
        <authorList>
            <person name="Park J.-S."/>
        </authorList>
    </citation>
    <scope>NUCLEOTIDE SEQUENCE [LARGE SCALE GENOMIC DNA]</scope>
    <source>
        <strain evidence="1 2">2205SS18-9</strain>
    </source>
</reference>
<dbReference type="Proteomes" id="UP001231941">
    <property type="component" value="Unassembled WGS sequence"/>
</dbReference>
<evidence type="ECO:0008006" key="3">
    <source>
        <dbReference type="Google" id="ProtNLM"/>
    </source>
</evidence>